<protein>
    <submittedName>
        <fullName evidence="6">Ankyrin repeat-containing domain protein</fullName>
    </submittedName>
</protein>
<feature type="repeat" description="ANK" evidence="3">
    <location>
        <begin position="1186"/>
        <end position="1218"/>
    </location>
</feature>
<proteinExistence type="predicted"/>
<feature type="repeat" description="ANK" evidence="3">
    <location>
        <begin position="1461"/>
        <end position="1495"/>
    </location>
</feature>
<dbReference type="SUPFAM" id="SSF52540">
    <property type="entry name" value="P-loop containing nucleoside triphosphate hydrolases"/>
    <property type="match status" value="1"/>
</dbReference>
<evidence type="ECO:0000256" key="1">
    <source>
        <dbReference type="ARBA" id="ARBA00022737"/>
    </source>
</evidence>
<feature type="repeat" description="ANK" evidence="3">
    <location>
        <begin position="1153"/>
        <end position="1185"/>
    </location>
</feature>
<evidence type="ECO:0000313" key="6">
    <source>
        <dbReference type="EMBL" id="KAK0640873.1"/>
    </source>
</evidence>
<dbReference type="Gene3D" id="3.40.50.1820">
    <property type="entry name" value="alpha/beta hydrolase"/>
    <property type="match status" value="1"/>
</dbReference>
<feature type="region of interest" description="Disordered" evidence="4">
    <location>
        <begin position="377"/>
        <end position="396"/>
    </location>
</feature>
<feature type="repeat" description="ANK" evidence="3">
    <location>
        <begin position="1120"/>
        <end position="1152"/>
    </location>
</feature>
<evidence type="ECO:0000259" key="5">
    <source>
        <dbReference type="Pfam" id="PF24883"/>
    </source>
</evidence>
<sequence length="1630" mass="180404">MANSMPVNEKGFTVLYEASSPIIDLVFVHGFTGHPKDTWTLKGAKIHFTSTADNCTQDDRSTRAAEPSRFRKLRFASRRSTSDTTHTNLEVKQQNEVYWPADLAPHTIPDSRILTYGYDTKVRHWAVGPVSQSGVYDHAQDFLSCLEHQRRRPSEIQRPVLFIAHSLGGIVVKEALRISRGCGSVKPHIHGIFEATIGIMFFGTPHAGADPRSFLHHVLTASALALGAQVNKKIVGALMPGAEVLARLRDDFSLMCHERKWSVYSFQEEYGVPALFGTRVVDDQSSCLNDPTIETKQRISSNHMDMCRFYGSQDQEYLKVAAALKFILGTIRARPARAAQQQLHVSPRATQNLGSDTDMDDGAVHLESAATERKSQAYLGERIRDDDKPPPTARRGIPAEIRDALVKQLYFAKIDERLTSLAAAQGTSCRWFLDKPEYASWRDFAKRSDHGGFLWIKGNPGTGKSTLIKLLFEETKRRTKDDSLHITLSFFFLARGTVDEKSTMGLYRSILHQLFQQADELVQGMEWMTIDGAKGIQSNGWNEPALKHTLTDSVRILGERSLTIFVDALDECEDSQAKEMISFFEELCEMAQTLGAQLRICFSSRHYPHIEINKGIEVVLEDEVGHKEDIEQYIRSKLRVGKQPQAVALQSEILEKSCNIFLWVVLVVNILNSEYPSKPIPKMRQRLREIPPKLADLFEMILTRDGENLDLLQISLKWILFANRPLNPQEFYFGVQFSLDEGCSGSWDLESEDLDSIKAFVRTASKGLAEVTRNEASNVQFIHESVREFLLGKHGNQWFEAADNIAGHSHELLRDCCLSQVKAVAPQINKIFGTDQLRQYPFLAYATHNVLHHADRSQRCGIDQTLFLGGFGLSDWIAVHNAVSRDLEESPSRQYQTPVSLLYVLAERNLTDLIKIYPFKESCFAAEKKHYGPPILAAVATESDDAVQALFSLELKRLQWSEPQIQELHKQYPGKRRKHTGIGLKFREERGVFSYVAECCDESMVAFLLKTSKVDVNASFASETPLWYATLAGHEAIAQVLVEKGAAVNIANKRGQSLLSLASQGGHEAIARLLIENGSRVNSNEPGYWTPLLYAAENGDEAIVRLLLENGADLVFENGKKRSALIFAVARGHEEVVSLLLEKGAEVNWSDISGRSPLSWAAGRGHEAIARLLIRCGAAVDSKDHYHQTPLTWAVIARQVVMVKILLEFGADPNIRGLDGNTPLVWAIGEGERTRRGVHISSGKVVSTKAREDMRCLETSEATIVSLLLAFGANPNALSGDGQTLLRRAYRKPDTEILSLLLENGANIESKVLDLLLKAGADVNSVDGNGSTALLLATASRERLISVTKLLLESEADLERADDCGRTPLSYAVENRHLDAVKASLENDAILDSMNEQGRTQLVFAAGKRRSDEARPFVVDHTAKNSPFDAKDHGFGIGRDDFLGVELLLGSGAVTDSTDSGGRTPLSWACGSRRAYIHVVKALLSKGAALESRDHQGRTPLSYAAETRHPALVQFLLWQGAAVDSKDHRGRTPLSFAVEGWAVGTVNSLLDGGAVIESEDEQGRTALSIAAEKGGIGVVEFLLRRGALVDHEDKQGWTALDWAGAARETQARLLHMSGEGGRTVLAEGDG</sequence>
<dbReference type="PROSITE" id="PS50297">
    <property type="entry name" value="ANK_REP_REGION"/>
    <property type="match status" value="10"/>
</dbReference>
<dbReference type="InterPro" id="IPR027417">
    <property type="entry name" value="P-loop_NTPase"/>
</dbReference>
<organism evidence="6 7">
    <name type="scientific">Cercophora newfieldiana</name>
    <dbReference type="NCBI Taxonomy" id="92897"/>
    <lineage>
        <taxon>Eukaryota</taxon>
        <taxon>Fungi</taxon>
        <taxon>Dikarya</taxon>
        <taxon>Ascomycota</taxon>
        <taxon>Pezizomycotina</taxon>
        <taxon>Sordariomycetes</taxon>
        <taxon>Sordariomycetidae</taxon>
        <taxon>Sordariales</taxon>
        <taxon>Lasiosphaeriaceae</taxon>
        <taxon>Cercophora</taxon>
    </lineage>
</organism>
<dbReference type="SMART" id="SM00248">
    <property type="entry name" value="ANK"/>
    <property type="match status" value="15"/>
</dbReference>
<dbReference type="Pfam" id="PF12796">
    <property type="entry name" value="Ank_2"/>
    <property type="match status" value="5"/>
</dbReference>
<dbReference type="PROSITE" id="PS50088">
    <property type="entry name" value="ANK_REPEAT"/>
    <property type="match status" value="13"/>
</dbReference>
<dbReference type="PANTHER" id="PTHR24171">
    <property type="entry name" value="ANKYRIN REPEAT DOMAIN-CONTAINING PROTEIN 39-RELATED"/>
    <property type="match status" value="1"/>
</dbReference>
<reference evidence="6" key="1">
    <citation type="submission" date="2023-06" db="EMBL/GenBank/DDBJ databases">
        <title>Genome-scale phylogeny and comparative genomics of the fungal order Sordariales.</title>
        <authorList>
            <consortium name="Lawrence Berkeley National Laboratory"/>
            <person name="Hensen N."/>
            <person name="Bonometti L."/>
            <person name="Westerberg I."/>
            <person name="Brannstrom I.O."/>
            <person name="Guillou S."/>
            <person name="Cros-Aarteil S."/>
            <person name="Calhoun S."/>
            <person name="Haridas S."/>
            <person name="Kuo A."/>
            <person name="Mondo S."/>
            <person name="Pangilinan J."/>
            <person name="Riley R."/>
            <person name="Labutti K."/>
            <person name="Andreopoulos B."/>
            <person name="Lipzen A."/>
            <person name="Chen C."/>
            <person name="Yanf M."/>
            <person name="Daum C."/>
            <person name="Ng V."/>
            <person name="Clum A."/>
            <person name="Steindorff A."/>
            <person name="Ohm R."/>
            <person name="Martin F."/>
            <person name="Silar P."/>
            <person name="Natvig D."/>
            <person name="Lalanne C."/>
            <person name="Gautier V."/>
            <person name="Ament-Velasquez S.L."/>
            <person name="Kruys A."/>
            <person name="Hutchinson M.I."/>
            <person name="Powell A.J."/>
            <person name="Barry K."/>
            <person name="Miller A.N."/>
            <person name="Grigoriev I.V."/>
            <person name="Debuchy R."/>
            <person name="Gladieux P."/>
            <person name="Thoren M.H."/>
            <person name="Johannesson H."/>
        </authorList>
    </citation>
    <scope>NUCLEOTIDE SEQUENCE</scope>
    <source>
        <strain evidence="6">SMH2532-1</strain>
    </source>
</reference>
<feature type="domain" description="Nephrocystin 3-like N-terminal" evidence="5">
    <location>
        <begin position="428"/>
        <end position="605"/>
    </location>
</feature>
<keyword evidence="1" id="KW-0677">Repeat</keyword>
<gene>
    <name evidence="6" type="ORF">B0T16DRAFT_495687</name>
</gene>
<feature type="repeat" description="ANK" evidence="3">
    <location>
        <begin position="1562"/>
        <end position="1594"/>
    </location>
</feature>
<dbReference type="Gene3D" id="1.25.40.20">
    <property type="entry name" value="Ankyrin repeat-containing domain"/>
    <property type="match status" value="3"/>
</dbReference>
<dbReference type="Pfam" id="PF24883">
    <property type="entry name" value="NPHP3_N"/>
    <property type="match status" value="1"/>
</dbReference>
<dbReference type="InterPro" id="IPR056884">
    <property type="entry name" value="NPHP3-like_N"/>
</dbReference>
<feature type="repeat" description="ANK" evidence="3">
    <location>
        <begin position="1329"/>
        <end position="1363"/>
    </location>
</feature>
<feature type="compositionally biased region" description="Basic and acidic residues" evidence="4">
    <location>
        <begin position="377"/>
        <end position="389"/>
    </location>
</feature>
<accession>A0AA39XV82</accession>
<dbReference type="Gene3D" id="3.40.50.300">
    <property type="entry name" value="P-loop containing nucleotide triphosphate hydrolases"/>
    <property type="match status" value="1"/>
</dbReference>
<dbReference type="InterPro" id="IPR002110">
    <property type="entry name" value="Ankyrin_rpt"/>
</dbReference>
<evidence type="ECO:0000313" key="7">
    <source>
        <dbReference type="Proteomes" id="UP001174936"/>
    </source>
</evidence>
<feature type="repeat" description="ANK" evidence="3">
    <location>
        <begin position="1021"/>
        <end position="1053"/>
    </location>
</feature>
<feature type="repeat" description="ANK" evidence="3">
    <location>
        <begin position="1364"/>
        <end position="1396"/>
    </location>
</feature>
<feature type="repeat" description="ANK" evidence="3">
    <location>
        <begin position="1281"/>
        <end position="1313"/>
    </location>
</feature>
<dbReference type="EMBL" id="JAULSV010000006">
    <property type="protein sequence ID" value="KAK0640873.1"/>
    <property type="molecule type" value="Genomic_DNA"/>
</dbReference>
<keyword evidence="2 3" id="KW-0040">ANK repeat</keyword>
<feature type="repeat" description="ANK" evidence="3">
    <location>
        <begin position="1090"/>
        <end position="1119"/>
    </location>
</feature>
<feature type="repeat" description="ANK" evidence="3">
    <location>
        <begin position="1529"/>
        <end position="1561"/>
    </location>
</feature>
<dbReference type="SUPFAM" id="SSF53474">
    <property type="entry name" value="alpha/beta-Hydrolases"/>
    <property type="match status" value="1"/>
</dbReference>
<evidence type="ECO:0000256" key="4">
    <source>
        <dbReference type="SAM" id="MobiDB-lite"/>
    </source>
</evidence>
<dbReference type="InterPro" id="IPR029058">
    <property type="entry name" value="AB_hydrolase_fold"/>
</dbReference>
<feature type="repeat" description="ANK" evidence="3">
    <location>
        <begin position="1054"/>
        <end position="1086"/>
    </location>
</feature>
<dbReference type="Proteomes" id="UP001174936">
    <property type="component" value="Unassembled WGS sequence"/>
</dbReference>
<comment type="caution">
    <text evidence="6">The sequence shown here is derived from an EMBL/GenBank/DDBJ whole genome shotgun (WGS) entry which is preliminary data.</text>
</comment>
<name>A0AA39XV82_9PEZI</name>
<evidence type="ECO:0000256" key="2">
    <source>
        <dbReference type="ARBA" id="ARBA00023043"/>
    </source>
</evidence>
<dbReference type="Pfam" id="PF00023">
    <property type="entry name" value="Ank"/>
    <property type="match status" value="1"/>
</dbReference>
<evidence type="ECO:0000256" key="3">
    <source>
        <dbReference type="PROSITE-ProRule" id="PRU00023"/>
    </source>
</evidence>
<keyword evidence="7" id="KW-1185">Reference proteome</keyword>
<dbReference type="InterPro" id="IPR036770">
    <property type="entry name" value="Ankyrin_rpt-contain_sf"/>
</dbReference>
<feature type="repeat" description="ANK" evidence="3">
    <location>
        <begin position="1496"/>
        <end position="1528"/>
    </location>
</feature>
<dbReference type="SUPFAM" id="SSF48403">
    <property type="entry name" value="Ankyrin repeat"/>
    <property type="match status" value="2"/>
</dbReference>